<evidence type="ECO:0000313" key="3">
    <source>
        <dbReference type="Proteomes" id="UP001321453"/>
    </source>
</evidence>
<comment type="caution">
    <text evidence="2">The sequence shown here is derived from an EMBL/GenBank/DDBJ whole genome shotgun (WGS) entry which is preliminary data.</text>
</comment>
<keyword evidence="3" id="KW-1185">Reference proteome</keyword>
<feature type="transmembrane region" description="Helical" evidence="1">
    <location>
        <begin position="58"/>
        <end position="76"/>
    </location>
</feature>
<dbReference type="Proteomes" id="UP001321453">
    <property type="component" value="Unassembled WGS sequence"/>
</dbReference>
<proteinExistence type="predicted"/>
<keyword evidence="1" id="KW-1133">Transmembrane helix</keyword>
<sequence length="135" mass="13680">MQHLSPAIVAKSVAALALGLGVGAFGTVMHRSVPPWGAVLALVLVLSTGIMARAWGGLLALVGLALGVLVSVQVLSQTGPGGDVLVPSGDGVRAPWLGYLWAYGSIVLLVVAAVVPRRWFAEAPREGVDHDAGAA</sequence>
<protein>
    <recommendedName>
        <fullName evidence="4">Histidinol dehydrogenase</fullName>
    </recommendedName>
</protein>
<reference evidence="2 3" key="1">
    <citation type="submission" date="2023-06" db="EMBL/GenBank/DDBJ databases">
        <title>Cellulomonas sp. MW9 Whole genome sequence.</title>
        <authorList>
            <person name="Park S."/>
        </authorList>
    </citation>
    <scope>NUCLEOTIDE SEQUENCE [LARGE SCALE GENOMIC DNA]</scope>
    <source>
        <strain evidence="2 3">MW9</strain>
    </source>
</reference>
<keyword evidence="1" id="KW-0812">Transmembrane</keyword>
<organism evidence="2 3">
    <name type="scientific">Cellulomonas edaphi</name>
    <dbReference type="NCBI Taxonomy" id="3053468"/>
    <lineage>
        <taxon>Bacteria</taxon>
        <taxon>Bacillati</taxon>
        <taxon>Actinomycetota</taxon>
        <taxon>Actinomycetes</taxon>
        <taxon>Micrococcales</taxon>
        <taxon>Cellulomonadaceae</taxon>
        <taxon>Cellulomonas</taxon>
    </lineage>
</organism>
<keyword evidence="1" id="KW-0472">Membrane</keyword>
<dbReference type="RefSeq" id="WP_289445961.1">
    <property type="nucleotide sequence ID" value="NZ_JAUCGR010000001.1"/>
</dbReference>
<evidence type="ECO:0008006" key="4">
    <source>
        <dbReference type="Google" id="ProtNLM"/>
    </source>
</evidence>
<evidence type="ECO:0000256" key="1">
    <source>
        <dbReference type="SAM" id="Phobius"/>
    </source>
</evidence>
<evidence type="ECO:0000313" key="2">
    <source>
        <dbReference type="EMBL" id="MDM7830801.1"/>
    </source>
</evidence>
<gene>
    <name evidence="2" type="ORF">QRT05_05610</name>
</gene>
<feature type="transmembrane region" description="Helical" evidence="1">
    <location>
        <begin position="96"/>
        <end position="115"/>
    </location>
</feature>
<feature type="transmembrane region" description="Helical" evidence="1">
    <location>
        <begin position="33"/>
        <end position="51"/>
    </location>
</feature>
<accession>A0ABT7S5B4</accession>
<name>A0ABT7S5B4_9CELL</name>
<dbReference type="EMBL" id="JAUCGR010000001">
    <property type="protein sequence ID" value="MDM7830801.1"/>
    <property type="molecule type" value="Genomic_DNA"/>
</dbReference>